<comment type="function">
    <text evidence="1 6">Required for the transposition of the insertion element.</text>
</comment>
<evidence type="ECO:0000256" key="2">
    <source>
        <dbReference type="ARBA" id="ARBA00010961"/>
    </source>
</evidence>
<proteinExistence type="inferred from homology"/>
<reference evidence="7" key="1">
    <citation type="journal article" date="2020" name="mSystems">
        <title>Genome- and Community-Level Interaction Insights into Carbon Utilization and Element Cycling Functions of Hydrothermarchaeota in Hydrothermal Sediment.</title>
        <authorList>
            <person name="Zhou Z."/>
            <person name="Liu Y."/>
            <person name="Xu W."/>
            <person name="Pan J."/>
            <person name="Luo Z.H."/>
            <person name="Li M."/>
        </authorList>
    </citation>
    <scope>NUCLEOTIDE SEQUENCE [LARGE SCALE GENOMIC DNA]</scope>
    <source>
        <strain evidence="7">SpSt-754</strain>
    </source>
</reference>
<dbReference type="GO" id="GO:0006313">
    <property type="term" value="P:DNA transposition"/>
    <property type="evidence" value="ECO:0007669"/>
    <property type="project" value="UniProtKB-UniRule"/>
</dbReference>
<comment type="caution">
    <text evidence="7">The sequence shown here is derived from an EMBL/GenBank/DDBJ whole genome shotgun (WGS) entry which is preliminary data.</text>
</comment>
<evidence type="ECO:0000313" key="7">
    <source>
        <dbReference type="EMBL" id="HGB35950.1"/>
    </source>
</evidence>
<dbReference type="Pfam" id="PF00872">
    <property type="entry name" value="Transposase_mut"/>
    <property type="match status" value="1"/>
</dbReference>
<comment type="similarity">
    <text evidence="2 6">Belongs to the transposase mutator family.</text>
</comment>
<sequence length="116" mass="14021">MARRFLSETIARWEKIRPEVAERLKEAQDDVLCCFHFPAPHRRRIRTNNSLERLNQEIRRRTRVVRIFPNREAALRLITALCVELPEEWETGRRYLDMRFLKEASEEELRVARMAS</sequence>
<dbReference type="EMBL" id="DTGD01000131">
    <property type="protein sequence ID" value="HGB35950.1"/>
    <property type="molecule type" value="Genomic_DNA"/>
</dbReference>
<gene>
    <name evidence="7" type="ORF">ENV38_03495</name>
</gene>
<accession>A0A7V3NTW0</accession>
<keyword evidence="4 6" id="KW-0238">DNA-binding</keyword>
<dbReference type="AlphaFoldDB" id="A0A7V3NTW0"/>
<dbReference type="PANTHER" id="PTHR33217">
    <property type="entry name" value="TRANSPOSASE FOR INSERTION SEQUENCE ELEMENT IS1081"/>
    <property type="match status" value="1"/>
</dbReference>
<evidence type="ECO:0000256" key="3">
    <source>
        <dbReference type="ARBA" id="ARBA00022578"/>
    </source>
</evidence>
<dbReference type="InterPro" id="IPR001207">
    <property type="entry name" value="Transposase_mutator"/>
</dbReference>
<dbReference type="GO" id="GO:0003677">
    <property type="term" value="F:DNA binding"/>
    <property type="evidence" value="ECO:0007669"/>
    <property type="project" value="UniProtKB-UniRule"/>
</dbReference>
<evidence type="ECO:0000256" key="1">
    <source>
        <dbReference type="ARBA" id="ARBA00002190"/>
    </source>
</evidence>
<keyword evidence="3 6" id="KW-0815">Transposition</keyword>
<keyword evidence="6" id="KW-0814">Transposable element</keyword>
<dbReference type="PANTHER" id="PTHR33217:SF7">
    <property type="entry name" value="TRANSPOSASE FOR INSERTION SEQUENCE ELEMENT IS1081"/>
    <property type="match status" value="1"/>
</dbReference>
<dbReference type="GO" id="GO:0004803">
    <property type="term" value="F:transposase activity"/>
    <property type="evidence" value="ECO:0007669"/>
    <property type="project" value="UniProtKB-UniRule"/>
</dbReference>
<protein>
    <recommendedName>
        <fullName evidence="6">Mutator family transposase</fullName>
    </recommendedName>
</protein>
<name>A0A7V3NTW0_UNCW3</name>
<evidence type="ECO:0000256" key="6">
    <source>
        <dbReference type="RuleBase" id="RU365089"/>
    </source>
</evidence>
<organism evidence="7">
    <name type="scientific">candidate division WOR-3 bacterium</name>
    <dbReference type="NCBI Taxonomy" id="2052148"/>
    <lineage>
        <taxon>Bacteria</taxon>
        <taxon>Bacteria division WOR-3</taxon>
    </lineage>
</organism>
<evidence type="ECO:0000256" key="4">
    <source>
        <dbReference type="ARBA" id="ARBA00023125"/>
    </source>
</evidence>
<keyword evidence="5 6" id="KW-0233">DNA recombination</keyword>
<evidence type="ECO:0000256" key="5">
    <source>
        <dbReference type="ARBA" id="ARBA00023172"/>
    </source>
</evidence>